<comment type="similarity">
    <text evidence="1">Belongs to the type III secretion exporter family.</text>
</comment>
<evidence type="ECO:0000256" key="2">
    <source>
        <dbReference type="ARBA" id="ARBA00021622"/>
    </source>
</evidence>
<keyword evidence="6" id="KW-1185">Reference proteome</keyword>
<organism evidence="5 6">
    <name type="scientific">Thiohalorhabdus methylotrophus</name>
    <dbReference type="NCBI Taxonomy" id="3242694"/>
    <lineage>
        <taxon>Bacteria</taxon>
        <taxon>Pseudomonadati</taxon>
        <taxon>Pseudomonadota</taxon>
        <taxon>Gammaproteobacteria</taxon>
        <taxon>Thiohalorhabdales</taxon>
        <taxon>Thiohalorhabdaceae</taxon>
        <taxon>Thiohalorhabdus</taxon>
    </lineage>
</organism>
<comment type="caution">
    <text evidence="5">The sequence shown here is derived from an EMBL/GenBank/DDBJ whole genome shotgun (WGS) entry which is preliminary data.</text>
</comment>
<keyword evidence="3" id="KW-0653">Protein transport</keyword>
<dbReference type="EMBL" id="JBGUAW010000007">
    <property type="protein sequence ID" value="MFA9461473.1"/>
    <property type="molecule type" value="Genomic_DNA"/>
</dbReference>
<dbReference type="Pfam" id="PF01312">
    <property type="entry name" value="Bac_export_2"/>
    <property type="match status" value="1"/>
</dbReference>
<name>A0ABV4TVW7_9GAMM</name>
<evidence type="ECO:0000256" key="4">
    <source>
        <dbReference type="ARBA" id="ARBA00025078"/>
    </source>
</evidence>
<accession>A0ABV4TVW7</accession>
<evidence type="ECO:0000256" key="1">
    <source>
        <dbReference type="ARBA" id="ARBA00010690"/>
    </source>
</evidence>
<keyword evidence="3" id="KW-0813">Transport</keyword>
<dbReference type="PANTHER" id="PTHR30531:SF12">
    <property type="entry name" value="FLAGELLAR BIOSYNTHETIC PROTEIN FLHB"/>
    <property type="match status" value="1"/>
</dbReference>
<proteinExistence type="inferred from homology"/>
<comment type="function">
    <text evidence="4">Required for formation of the rod structure in the basal body of the flagellar apparatus. Together with FliI and FliH, may constitute the export apparatus of flagellin.</text>
</comment>
<protein>
    <recommendedName>
        <fullName evidence="2">Flagellar biosynthetic protein FlhB</fullName>
    </recommendedName>
</protein>
<evidence type="ECO:0000256" key="3">
    <source>
        <dbReference type="ARBA" id="ARBA00023225"/>
    </source>
</evidence>
<dbReference type="PANTHER" id="PTHR30531">
    <property type="entry name" value="FLAGELLAR BIOSYNTHETIC PROTEIN FLHB"/>
    <property type="match status" value="1"/>
</dbReference>
<evidence type="ECO:0000313" key="6">
    <source>
        <dbReference type="Proteomes" id="UP001575181"/>
    </source>
</evidence>
<reference evidence="5 6" key="1">
    <citation type="submission" date="2024-08" db="EMBL/GenBank/DDBJ databases">
        <title>Whole-genome sequencing of halo(alkali)philic microorganisms from hypersaline lakes.</title>
        <authorList>
            <person name="Sorokin D.Y."/>
            <person name="Merkel A.Y."/>
            <person name="Messina E."/>
            <person name="Yakimov M."/>
        </authorList>
    </citation>
    <scope>NUCLEOTIDE SEQUENCE [LARGE SCALE GENOMIC DNA]</scope>
    <source>
        <strain evidence="5 6">Cl-TMA</strain>
    </source>
</reference>
<keyword evidence="3" id="KW-1006">Bacterial flagellum protein export</keyword>
<sequence length="107" mass="11479">MSTGEDGGDRSAPSGEASRRVVAVRYQEQEDHAPVVTAKGYGTLAERLLHRAAEAGVPVREDRFLVEVLSRLEVGTNIPPETYEAMAIILAEIYRLDRDAGDGGPAG</sequence>
<dbReference type="Proteomes" id="UP001575181">
    <property type="component" value="Unassembled WGS sequence"/>
</dbReference>
<dbReference type="SUPFAM" id="SSF160544">
    <property type="entry name" value="EscU C-terminal domain-like"/>
    <property type="match status" value="1"/>
</dbReference>
<dbReference type="InterPro" id="IPR006135">
    <property type="entry name" value="T3SS_substrate_exporter"/>
</dbReference>
<gene>
    <name evidence="5" type="ORF">ACERLL_11615</name>
</gene>
<dbReference type="Gene3D" id="3.40.1690.10">
    <property type="entry name" value="secretion proteins EscU"/>
    <property type="match status" value="1"/>
</dbReference>
<evidence type="ECO:0000313" key="5">
    <source>
        <dbReference type="EMBL" id="MFA9461473.1"/>
    </source>
</evidence>
<dbReference type="InterPro" id="IPR029025">
    <property type="entry name" value="T3SS_substrate_exporter_C"/>
</dbReference>
<dbReference type="RefSeq" id="WP_373656260.1">
    <property type="nucleotide sequence ID" value="NZ_JBGUAW010000007.1"/>
</dbReference>